<accession>A0AAN7QJW9</accession>
<evidence type="ECO:0000259" key="2">
    <source>
        <dbReference type="PROSITE" id="PS50940"/>
    </source>
</evidence>
<keyword evidence="4" id="KW-1185">Reference proteome</keyword>
<dbReference type="GO" id="GO:0005576">
    <property type="term" value="C:extracellular region"/>
    <property type="evidence" value="ECO:0007669"/>
    <property type="project" value="InterPro"/>
</dbReference>
<dbReference type="EMBL" id="JARPUR010000002">
    <property type="protein sequence ID" value="KAK4881643.1"/>
    <property type="molecule type" value="Genomic_DNA"/>
</dbReference>
<feature type="signal peptide" evidence="1">
    <location>
        <begin position="1"/>
        <end position="19"/>
    </location>
</feature>
<name>A0AAN7QJW9_9COLE</name>
<evidence type="ECO:0000256" key="1">
    <source>
        <dbReference type="SAM" id="SignalP"/>
    </source>
</evidence>
<reference evidence="4" key="1">
    <citation type="submission" date="2023-01" db="EMBL/GenBank/DDBJ databases">
        <title>Key to firefly adult light organ development and bioluminescence: homeobox transcription factors regulate luciferase expression and transportation to peroxisome.</title>
        <authorList>
            <person name="Fu X."/>
        </authorList>
    </citation>
    <scope>NUCLEOTIDE SEQUENCE [LARGE SCALE GENOMIC DNA]</scope>
</reference>
<organism evidence="3 4">
    <name type="scientific">Aquatica leii</name>
    <dbReference type="NCBI Taxonomy" id="1421715"/>
    <lineage>
        <taxon>Eukaryota</taxon>
        <taxon>Metazoa</taxon>
        <taxon>Ecdysozoa</taxon>
        <taxon>Arthropoda</taxon>
        <taxon>Hexapoda</taxon>
        <taxon>Insecta</taxon>
        <taxon>Pterygota</taxon>
        <taxon>Neoptera</taxon>
        <taxon>Endopterygota</taxon>
        <taxon>Coleoptera</taxon>
        <taxon>Polyphaga</taxon>
        <taxon>Elateriformia</taxon>
        <taxon>Elateroidea</taxon>
        <taxon>Lampyridae</taxon>
        <taxon>Luciolinae</taxon>
        <taxon>Aquatica</taxon>
    </lineage>
</organism>
<dbReference type="SUPFAM" id="SSF57625">
    <property type="entry name" value="Invertebrate chitin-binding proteins"/>
    <property type="match status" value="1"/>
</dbReference>
<protein>
    <recommendedName>
        <fullName evidence="2">Chitin-binding type-2 domain-containing protein</fullName>
    </recommendedName>
</protein>
<dbReference type="GO" id="GO:0008061">
    <property type="term" value="F:chitin binding"/>
    <property type="evidence" value="ECO:0007669"/>
    <property type="project" value="InterPro"/>
</dbReference>
<dbReference type="InterPro" id="IPR036508">
    <property type="entry name" value="Chitin-bd_dom_sf"/>
</dbReference>
<keyword evidence="1" id="KW-0732">Signal</keyword>
<comment type="caution">
    <text evidence="3">The sequence shown here is derived from an EMBL/GenBank/DDBJ whole genome shotgun (WGS) entry which is preliminary data.</text>
</comment>
<dbReference type="Pfam" id="PF01607">
    <property type="entry name" value="CBM_14"/>
    <property type="match status" value="1"/>
</dbReference>
<dbReference type="AlphaFoldDB" id="A0AAN7QJW9"/>
<dbReference type="InterPro" id="IPR002557">
    <property type="entry name" value="Chitin-bd_dom"/>
</dbReference>
<feature type="chain" id="PRO_5042826171" description="Chitin-binding type-2 domain-containing protein" evidence="1">
    <location>
        <begin position="20"/>
        <end position="90"/>
    </location>
</feature>
<dbReference type="Gene3D" id="2.170.140.10">
    <property type="entry name" value="Chitin binding domain"/>
    <property type="match status" value="1"/>
</dbReference>
<dbReference type="Proteomes" id="UP001353858">
    <property type="component" value="Unassembled WGS sequence"/>
</dbReference>
<dbReference type="PROSITE" id="PS50940">
    <property type="entry name" value="CHIT_BIND_II"/>
    <property type="match status" value="1"/>
</dbReference>
<sequence>MILIYTLLVCILGNSLVLPKIEKLIKCPKSNNIIFFQHFKCCNIYIICIDELAYVMRCPHNKYFNNITKRCEWNNIKNCYYNIDCVRLEI</sequence>
<evidence type="ECO:0000313" key="3">
    <source>
        <dbReference type="EMBL" id="KAK4881643.1"/>
    </source>
</evidence>
<evidence type="ECO:0000313" key="4">
    <source>
        <dbReference type="Proteomes" id="UP001353858"/>
    </source>
</evidence>
<gene>
    <name evidence="3" type="ORF">RN001_004962</name>
</gene>
<dbReference type="SMART" id="SM00494">
    <property type="entry name" value="ChtBD2"/>
    <property type="match status" value="1"/>
</dbReference>
<proteinExistence type="predicted"/>
<feature type="domain" description="Chitin-binding type-2" evidence="2">
    <location>
        <begin position="24"/>
        <end position="81"/>
    </location>
</feature>